<dbReference type="OrthoDB" id="6052674at2"/>
<dbReference type="EMBL" id="SHMC01000002">
    <property type="protein sequence ID" value="TAA26553.1"/>
    <property type="molecule type" value="Genomic_DNA"/>
</dbReference>
<dbReference type="AlphaFoldDB" id="A0A4Q8LCI5"/>
<protein>
    <submittedName>
        <fullName evidence="1">Uncharacterized protein</fullName>
    </submittedName>
</protein>
<comment type="caution">
    <text evidence="1">The sequence shown here is derived from an EMBL/GenBank/DDBJ whole genome shotgun (WGS) entry which is preliminary data.</text>
</comment>
<sequence>MYRDGWASAMEPALVNAPSRVEHVSKAQKQREADALRSSVEAHIAAGGAYHRLPTTVRRAEAA</sequence>
<gene>
    <name evidence="1" type="ORF">EA660_04790</name>
</gene>
<organism evidence="1 2">
    <name type="scientific">Pseudoxanthomonas winnipegensis</name>
    <dbReference type="NCBI Taxonomy" id="2480810"/>
    <lineage>
        <taxon>Bacteria</taxon>
        <taxon>Pseudomonadati</taxon>
        <taxon>Pseudomonadota</taxon>
        <taxon>Gammaproteobacteria</taxon>
        <taxon>Lysobacterales</taxon>
        <taxon>Lysobacteraceae</taxon>
        <taxon>Pseudoxanthomonas</taxon>
    </lineage>
</organism>
<dbReference type="RefSeq" id="WP_130550428.1">
    <property type="nucleotide sequence ID" value="NZ_SHMC01000002.1"/>
</dbReference>
<accession>A0A4Q8LCI5</accession>
<name>A0A4Q8LCI5_9GAMM</name>
<evidence type="ECO:0000313" key="2">
    <source>
        <dbReference type="Proteomes" id="UP000292627"/>
    </source>
</evidence>
<evidence type="ECO:0000313" key="1">
    <source>
        <dbReference type="EMBL" id="TAA26553.1"/>
    </source>
</evidence>
<proteinExistence type="predicted"/>
<dbReference type="Proteomes" id="UP000292627">
    <property type="component" value="Unassembled WGS sequence"/>
</dbReference>
<reference evidence="1 2" key="1">
    <citation type="submission" date="2019-02" db="EMBL/GenBank/DDBJ databases">
        <title>WGS of Pseudoxanthomonas species novum from clinical isolates.</title>
        <authorList>
            <person name="Bernier A.-M."/>
            <person name="Bernard K."/>
            <person name="Vachon A."/>
        </authorList>
    </citation>
    <scope>NUCLEOTIDE SEQUENCE [LARGE SCALE GENOMIC DNA]</scope>
    <source>
        <strain evidence="1 2">NML171200</strain>
    </source>
</reference>